<accession>A0A6J7XX89</accession>
<dbReference type="InterPro" id="IPR022121">
    <property type="entry name" value="Peptidase_M73_camelysin"/>
</dbReference>
<sequence>MIRNANKLWKVFLVMIAASVGLGVASSTVGANLNATSFNTSANSIASGTLKLVQLDNGVGFSTPISNMVPGDTVNRYVKYTNSGTLAAKALTVKVADSLSTLLTTDGTKGLQVTISNCSVAWTPGTGACSGTTTSLLTSTSLLSLKSTAGSLDSGSIASGAVYNLKFSLNLPSSNTETTVNGVLPASTIQDLSASLTWTLEELQRDSTETNS</sequence>
<dbReference type="EMBL" id="CAFBSG010000022">
    <property type="protein sequence ID" value="CAB5240965.1"/>
    <property type="molecule type" value="Genomic_DNA"/>
</dbReference>
<gene>
    <name evidence="1" type="ORF">UFOPK3554_01156</name>
</gene>
<evidence type="ECO:0000313" key="1">
    <source>
        <dbReference type="EMBL" id="CAB5240965.1"/>
    </source>
</evidence>
<proteinExistence type="predicted"/>
<organism evidence="1">
    <name type="scientific">freshwater metagenome</name>
    <dbReference type="NCBI Taxonomy" id="449393"/>
    <lineage>
        <taxon>unclassified sequences</taxon>
        <taxon>metagenomes</taxon>
        <taxon>ecological metagenomes</taxon>
    </lineage>
</organism>
<protein>
    <submittedName>
        <fullName evidence="1">Unannotated protein</fullName>
    </submittedName>
</protein>
<reference evidence="1" key="1">
    <citation type="submission" date="2020-05" db="EMBL/GenBank/DDBJ databases">
        <authorList>
            <person name="Chiriac C."/>
            <person name="Salcher M."/>
            <person name="Ghai R."/>
            <person name="Kavagutti S V."/>
        </authorList>
    </citation>
    <scope>NUCLEOTIDE SEQUENCE</scope>
</reference>
<dbReference type="Pfam" id="PF12389">
    <property type="entry name" value="Peptidase_M73"/>
    <property type="match status" value="1"/>
</dbReference>
<name>A0A6J7XX89_9ZZZZ</name>
<dbReference type="AlphaFoldDB" id="A0A6J7XX89"/>